<dbReference type="SUPFAM" id="SSF47459">
    <property type="entry name" value="HLH, helix-loop-helix DNA-binding domain"/>
    <property type="match status" value="1"/>
</dbReference>
<feature type="domain" description="BHLH" evidence="6">
    <location>
        <begin position="213"/>
        <end position="262"/>
    </location>
</feature>
<name>A0ABC8UKC6_9AQUA</name>
<evidence type="ECO:0000256" key="1">
    <source>
        <dbReference type="ARBA" id="ARBA00004123"/>
    </source>
</evidence>
<dbReference type="Proteomes" id="UP001642360">
    <property type="component" value="Unassembled WGS sequence"/>
</dbReference>
<keyword evidence="3" id="KW-0238">DNA-binding</keyword>
<keyword evidence="8" id="KW-1185">Reference proteome</keyword>
<evidence type="ECO:0000313" key="7">
    <source>
        <dbReference type="EMBL" id="CAK9181510.1"/>
    </source>
</evidence>
<evidence type="ECO:0000259" key="6">
    <source>
        <dbReference type="PROSITE" id="PS50888"/>
    </source>
</evidence>
<keyword evidence="2" id="KW-0805">Transcription regulation</keyword>
<dbReference type="InterPro" id="IPR011598">
    <property type="entry name" value="bHLH_dom"/>
</dbReference>
<protein>
    <recommendedName>
        <fullName evidence="6">BHLH domain-containing protein</fullName>
    </recommendedName>
</protein>
<dbReference type="CDD" id="cd11393">
    <property type="entry name" value="bHLH_AtbHLH_like"/>
    <property type="match status" value="1"/>
</dbReference>
<gene>
    <name evidence="7" type="ORF">ILEXP_LOCUS51584</name>
</gene>
<evidence type="ECO:0000313" key="8">
    <source>
        <dbReference type="Proteomes" id="UP001642360"/>
    </source>
</evidence>
<keyword evidence="4" id="KW-0804">Transcription</keyword>
<evidence type="ECO:0000256" key="5">
    <source>
        <dbReference type="ARBA" id="ARBA00023242"/>
    </source>
</evidence>
<evidence type="ECO:0000256" key="3">
    <source>
        <dbReference type="ARBA" id="ARBA00023125"/>
    </source>
</evidence>
<dbReference type="GO" id="GO:0003677">
    <property type="term" value="F:DNA binding"/>
    <property type="evidence" value="ECO:0007669"/>
    <property type="project" value="UniProtKB-KW"/>
</dbReference>
<dbReference type="PANTHER" id="PTHR16223">
    <property type="entry name" value="TRANSCRIPTION FACTOR BHLH83-RELATED"/>
    <property type="match status" value="1"/>
</dbReference>
<proteinExistence type="predicted"/>
<dbReference type="AlphaFoldDB" id="A0ABC8UKC6"/>
<dbReference type="PANTHER" id="PTHR16223:SF138">
    <property type="entry name" value="TRANSCRIPTION FACTOR BHLH103-LIKE"/>
    <property type="match status" value="1"/>
</dbReference>
<accession>A0ABC8UKC6</accession>
<sequence length="315" mass="35578">MKNAMLPSVSSQLYSNGNNVEVTDLPLQMDSKIDVYGSNFFDSRSYVCQDHQLDDEGIAVHSQSPLNYEPGQNSLIFVSITNTHTVANISNFRAVRIDNCEKTGLPLWPSASMTVKRLDCPCVGEEYLTTMSSYGDNYIPQQPLLFSERFSVQRCDEFQPIQNSRKRPIEINEIKSKTSSNNLISSKSTLNESTSKKKRALLFEAQWDHTVKEETKNNQRVPARKSQKLSDRITVLQKLVSPYGKTDTAAVLQEASISIKALQDQIQSLFDLLSTSYISTKTLHSQKIGEKRLDLRSRGFCLVPVSLLRSNSYEF</sequence>
<dbReference type="PROSITE" id="PS50888">
    <property type="entry name" value="BHLH"/>
    <property type="match status" value="1"/>
</dbReference>
<evidence type="ECO:0000256" key="2">
    <source>
        <dbReference type="ARBA" id="ARBA00023015"/>
    </source>
</evidence>
<dbReference type="InterPro" id="IPR036638">
    <property type="entry name" value="HLH_DNA-bd_sf"/>
</dbReference>
<comment type="subcellular location">
    <subcellularLocation>
        <location evidence="1">Nucleus</location>
    </subcellularLocation>
</comment>
<keyword evidence="5" id="KW-0539">Nucleus</keyword>
<reference evidence="7 8" key="1">
    <citation type="submission" date="2024-02" db="EMBL/GenBank/DDBJ databases">
        <authorList>
            <person name="Vignale AGUSTIN F."/>
            <person name="Sosa J E."/>
            <person name="Modenutti C."/>
        </authorList>
    </citation>
    <scope>NUCLEOTIDE SEQUENCE [LARGE SCALE GENOMIC DNA]</scope>
</reference>
<dbReference type="GO" id="GO:0005634">
    <property type="term" value="C:nucleus"/>
    <property type="evidence" value="ECO:0007669"/>
    <property type="project" value="UniProtKB-SubCell"/>
</dbReference>
<dbReference type="EMBL" id="CAUOFW020008058">
    <property type="protein sequence ID" value="CAK9181510.1"/>
    <property type="molecule type" value="Genomic_DNA"/>
</dbReference>
<evidence type="ECO:0000256" key="4">
    <source>
        <dbReference type="ARBA" id="ARBA00023163"/>
    </source>
</evidence>
<dbReference type="InterPro" id="IPR045843">
    <property type="entry name" value="IND-like"/>
</dbReference>
<comment type="caution">
    <text evidence="7">The sequence shown here is derived from an EMBL/GenBank/DDBJ whole genome shotgun (WGS) entry which is preliminary data.</text>
</comment>
<dbReference type="InterPro" id="IPR045239">
    <property type="entry name" value="bHLH95_bHLH"/>
</dbReference>
<organism evidence="7 8">
    <name type="scientific">Ilex paraguariensis</name>
    <name type="common">yerba mate</name>
    <dbReference type="NCBI Taxonomy" id="185542"/>
    <lineage>
        <taxon>Eukaryota</taxon>
        <taxon>Viridiplantae</taxon>
        <taxon>Streptophyta</taxon>
        <taxon>Embryophyta</taxon>
        <taxon>Tracheophyta</taxon>
        <taxon>Spermatophyta</taxon>
        <taxon>Magnoliopsida</taxon>
        <taxon>eudicotyledons</taxon>
        <taxon>Gunneridae</taxon>
        <taxon>Pentapetalae</taxon>
        <taxon>asterids</taxon>
        <taxon>campanulids</taxon>
        <taxon>Aquifoliales</taxon>
        <taxon>Aquifoliaceae</taxon>
        <taxon>Ilex</taxon>
    </lineage>
</organism>